<proteinExistence type="predicted"/>
<dbReference type="GO" id="GO:0004518">
    <property type="term" value="F:nuclease activity"/>
    <property type="evidence" value="ECO:0007669"/>
    <property type="project" value="UniProtKB-KW"/>
</dbReference>
<protein>
    <recommendedName>
        <fullName evidence="1">DNA-directed DNA polymerase</fullName>
        <ecNumber evidence="1">2.7.7.7</ecNumber>
    </recommendedName>
</protein>
<dbReference type="EMBL" id="BK015533">
    <property type="protein sequence ID" value="DAE11442.1"/>
    <property type="molecule type" value="Genomic_DNA"/>
</dbReference>
<keyword evidence="5" id="KW-0378">Hydrolase</keyword>
<dbReference type="GO" id="GO:0003677">
    <property type="term" value="F:DNA binding"/>
    <property type="evidence" value="ECO:0007669"/>
    <property type="project" value="InterPro"/>
</dbReference>
<evidence type="ECO:0000256" key="6">
    <source>
        <dbReference type="ARBA" id="ARBA00022932"/>
    </source>
</evidence>
<dbReference type="GO" id="GO:0000166">
    <property type="term" value="F:nucleotide binding"/>
    <property type="evidence" value="ECO:0007669"/>
    <property type="project" value="InterPro"/>
</dbReference>
<name>A0A8S5PX41_9CAUD</name>
<dbReference type="InterPro" id="IPR023211">
    <property type="entry name" value="DNA_pol_palm_dom_sf"/>
</dbReference>
<organism evidence="9">
    <name type="scientific">Myoviridae sp. ctgsk7</name>
    <dbReference type="NCBI Taxonomy" id="2825151"/>
    <lineage>
        <taxon>Viruses</taxon>
        <taxon>Duplodnaviria</taxon>
        <taxon>Heunggongvirae</taxon>
        <taxon>Uroviricota</taxon>
        <taxon>Caudoviricetes</taxon>
    </lineage>
</organism>
<dbReference type="GO" id="GO:0003887">
    <property type="term" value="F:DNA-directed DNA polymerase activity"/>
    <property type="evidence" value="ECO:0007669"/>
    <property type="project" value="UniProtKB-KW"/>
</dbReference>
<feature type="domain" description="DNA-directed DNA polymerase family B multifunctional" evidence="8">
    <location>
        <begin position="27"/>
        <end position="135"/>
    </location>
</feature>
<evidence type="ECO:0000256" key="3">
    <source>
        <dbReference type="ARBA" id="ARBA00022695"/>
    </source>
</evidence>
<keyword evidence="6" id="KW-0239">DNA-directed DNA polymerase</keyword>
<dbReference type="GO" id="GO:0016787">
    <property type="term" value="F:hydrolase activity"/>
    <property type="evidence" value="ECO:0007669"/>
    <property type="project" value="UniProtKB-KW"/>
</dbReference>
<reference evidence="9" key="1">
    <citation type="journal article" date="2021" name="Proc. Natl. Acad. Sci. U.S.A.">
        <title>A Catalog of Tens of Thousands of Viruses from Human Metagenomes Reveals Hidden Associations with Chronic Diseases.</title>
        <authorList>
            <person name="Tisza M.J."/>
            <person name="Buck C.B."/>
        </authorList>
    </citation>
    <scope>NUCLEOTIDE SEQUENCE</scope>
    <source>
        <strain evidence="9">Ctgsk7</strain>
    </source>
</reference>
<dbReference type="InterPro" id="IPR043502">
    <property type="entry name" value="DNA/RNA_pol_sf"/>
</dbReference>
<evidence type="ECO:0000256" key="5">
    <source>
        <dbReference type="ARBA" id="ARBA00022801"/>
    </source>
</evidence>
<evidence type="ECO:0000313" key="9">
    <source>
        <dbReference type="EMBL" id="DAE11442.1"/>
    </source>
</evidence>
<keyword evidence="2" id="KW-0808">Transferase</keyword>
<dbReference type="Gene3D" id="1.20.1280.300">
    <property type="match status" value="1"/>
</dbReference>
<evidence type="ECO:0000256" key="2">
    <source>
        <dbReference type="ARBA" id="ARBA00022679"/>
    </source>
</evidence>
<evidence type="ECO:0000256" key="7">
    <source>
        <dbReference type="SAM" id="Coils"/>
    </source>
</evidence>
<keyword evidence="7" id="KW-0175">Coiled coil</keyword>
<evidence type="ECO:0000256" key="1">
    <source>
        <dbReference type="ARBA" id="ARBA00012417"/>
    </source>
</evidence>
<dbReference type="SUPFAM" id="SSF56672">
    <property type="entry name" value="DNA/RNA polymerases"/>
    <property type="match status" value="1"/>
</dbReference>
<evidence type="ECO:0000259" key="8">
    <source>
        <dbReference type="Pfam" id="PF00136"/>
    </source>
</evidence>
<accession>A0A8S5PX41</accession>
<dbReference type="InterPro" id="IPR006134">
    <property type="entry name" value="DNA-dir_DNA_pol_B_multi_dom"/>
</dbReference>
<dbReference type="EC" id="2.7.7.7" evidence="1"/>
<dbReference type="Pfam" id="PF00136">
    <property type="entry name" value="DNA_pol_B"/>
    <property type="match status" value="1"/>
</dbReference>
<sequence length="410" mass="47186">MAEFYNIDPWECSIEELEQNVKELDRLSEFWDSMQLGSKLILNSSYGACASKWFFMHNVDVAEAITLQGQDLNHYSEDTINKYINEQFVKDVAQGKFDEYNASVEKCKFIKATASHGLPTAAVGGDTDSIYVTFDPIIKHINVPKDKAVHFCVDVTNKGLGPYLDSSYDEYAKRYNCDKNYQAFELEKIARTCLYYAKKKYSMEVCWEEPNIFLTPMSHVIYKGLEVVQGSTPKYARECQIDFIKFVHKCFYETEKKPSYSDCIAKLKEYKTKFMLQDPNDICKGQNIGDYEKFIVNDKPQIGAFEYKLHCPIHVKAAGLGNYMLFKNKKFLSKYSILKTSSKCKFYYTTDPVVEVFGFEPGKFPAEYAPGVDYEIQFQKVILDPLNRLISDVLGYQPLNPALTFTNALF</sequence>
<dbReference type="Gene3D" id="3.40.1820.10">
    <property type="entry name" value="DnaQ-like 3'-5' exonuclease"/>
    <property type="match status" value="1"/>
</dbReference>
<keyword evidence="3" id="KW-0548">Nucleotidyltransferase</keyword>
<keyword evidence="4" id="KW-0540">Nuclease</keyword>
<evidence type="ECO:0000256" key="4">
    <source>
        <dbReference type="ARBA" id="ARBA00022722"/>
    </source>
</evidence>
<feature type="coiled-coil region" evidence="7">
    <location>
        <begin position="7"/>
        <end position="34"/>
    </location>
</feature>
<dbReference type="Gene3D" id="3.90.1600.10">
    <property type="entry name" value="Palm domain of DNA polymerase"/>
    <property type="match status" value="1"/>
</dbReference>